<name>A0A8T9SX47_9BACT</name>
<dbReference type="PANTHER" id="PTHR34595:SF7">
    <property type="entry name" value="SLL1039 PROTEIN"/>
    <property type="match status" value="1"/>
</dbReference>
<reference evidence="2 3" key="1">
    <citation type="submission" date="2022-04" db="EMBL/GenBank/DDBJ databases">
        <title>Hymenobacter sp. isolated from the air.</title>
        <authorList>
            <person name="Won M."/>
            <person name="Lee C.-M."/>
            <person name="Woen H.-Y."/>
            <person name="Kwon S.-W."/>
        </authorList>
    </citation>
    <scope>NUCLEOTIDE SEQUENCE [LARGE SCALE GENOMIC DNA]</scope>
    <source>
        <strain evidence="3">5413 J-13</strain>
    </source>
</reference>
<feature type="domain" description="DUF403" evidence="1">
    <location>
        <begin position="1"/>
        <end position="308"/>
    </location>
</feature>
<dbReference type="Pfam" id="PF04168">
    <property type="entry name" value="Alpha-E"/>
    <property type="match status" value="1"/>
</dbReference>
<organism evidence="2 3">
    <name type="scientific">Hymenobacter aerilatus</name>
    <dbReference type="NCBI Taxonomy" id="2932251"/>
    <lineage>
        <taxon>Bacteria</taxon>
        <taxon>Pseudomonadati</taxon>
        <taxon>Bacteroidota</taxon>
        <taxon>Cytophagia</taxon>
        <taxon>Cytophagales</taxon>
        <taxon>Hymenobacteraceae</taxon>
        <taxon>Hymenobacter</taxon>
    </lineage>
</organism>
<dbReference type="EMBL" id="CP095053">
    <property type="protein sequence ID" value="UOR06307.1"/>
    <property type="molecule type" value="Genomic_DNA"/>
</dbReference>
<dbReference type="KEGG" id="haei:MUN82_04230"/>
<evidence type="ECO:0000259" key="1">
    <source>
        <dbReference type="Pfam" id="PF04168"/>
    </source>
</evidence>
<evidence type="ECO:0000313" key="2">
    <source>
        <dbReference type="EMBL" id="UOR06307.1"/>
    </source>
</evidence>
<dbReference type="PANTHER" id="PTHR34595">
    <property type="entry name" value="BLR5612 PROTEIN"/>
    <property type="match status" value="1"/>
</dbReference>
<proteinExistence type="predicted"/>
<evidence type="ECO:0000313" key="3">
    <source>
        <dbReference type="Proteomes" id="UP000829925"/>
    </source>
</evidence>
<dbReference type="AlphaFoldDB" id="A0A8T9SX47"/>
<gene>
    <name evidence="2" type="ORF">MUN82_04230</name>
</gene>
<accession>A0A8T9SX47</accession>
<protein>
    <submittedName>
        <fullName evidence="2">Alpha-E domain-containing protein</fullName>
    </submittedName>
</protein>
<sequence length="311" mass="35850">MLSRVADTIYWLARYMERTQSMLQVIRTNYIASQNEIYDFNWRPFLQLYGDLTPDELAQLDGHSTPILTHLVLDRHNGASAYRNILQGRENARAVQDHITKEVWQSLNDFYHVIRDPEVGQQITHEDPISGLDALLRQALLYAGTVQHTMPRDEGYAYLGIGKCLERAIQTTDILRVRWAAVKEHNVHPLDAPALRYLLYSLVGYEQYIKTYKGTFNTDNVLQFIVYNTQFPHALLYSLDQLAYYFGRLQPESLPESHAHVAFLIGKVRTAVRYSSLSAQEPEQLTSFLLQTRQQLLDVASALNTSYFGYN</sequence>
<dbReference type="Proteomes" id="UP000829925">
    <property type="component" value="Chromosome"/>
</dbReference>
<keyword evidence="3" id="KW-1185">Reference proteome</keyword>
<dbReference type="InterPro" id="IPR007296">
    <property type="entry name" value="DUF403"/>
</dbReference>
<dbReference type="InterPro" id="IPR051680">
    <property type="entry name" value="ATP-dep_Glu-Cys_Ligase-2"/>
</dbReference>
<dbReference type="RefSeq" id="WP_245095255.1">
    <property type="nucleotide sequence ID" value="NZ_CP095053.1"/>
</dbReference>